<comment type="caution">
    <text evidence="4">The sequence shown here is derived from an EMBL/GenBank/DDBJ whole genome shotgun (WGS) entry which is preliminary data.</text>
</comment>
<protein>
    <submittedName>
        <fullName evidence="4">GNAT family N-acetyltransferase</fullName>
    </submittedName>
</protein>
<accession>A0A2P6MLB1</accession>
<gene>
    <name evidence="4" type="ORF">C6I21_00475</name>
</gene>
<keyword evidence="2" id="KW-0012">Acyltransferase</keyword>
<dbReference type="Gene3D" id="3.40.630.30">
    <property type="match status" value="1"/>
</dbReference>
<dbReference type="PROSITE" id="PS51186">
    <property type="entry name" value="GNAT"/>
    <property type="match status" value="1"/>
</dbReference>
<dbReference type="InterPro" id="IPR050832">
    <property type="entry name" value="Bact_Acetyltransf"/>
</dbReference>
<keyword evidence="1 4" id="KW-0808">Transferase</keyword>
<dbReference type="AlphaFoldDB" id="A0A2P6MLB1"/>
<evidence type="ECO:0000313" key="4">
    <source>
        <dbReference type="EMBL" id="PRO67077.1"/>
    </source>
</evidence>
<dbReference type="Pfam" id="PF00583">
    <property type="entry name" value="Acetyltransf_1"/>
    <property type="match status" value="1"/>
</dbReference>
<name>A0A2P6MLB1_ALKUR</name>
<proteinExistence type="predicted"/>
<evidence type="ECO:0000256" key="1">
    <source>
        <dbReference type="ARBA" id="ARBA00022679"/>
    </source>
</evidence>
<dbReference type="Proteomes" id="UP000243650">
    <property type="component" value="Unassembled WGS sequence"/>
</dbReference>
<keyword evidence="5" id="KW-1185">Reference proteome</keyword>
<dbReference type="InterPro" id="IPR000182">
    <property type="entry name" value="GNAT_dom"/>
</dbReference>
<dbReference type="SUPFAM" id="SSF55729">
    <property type="entry name" value="Acyl-CoA N-acyltransferases (Nat)"/>
    <property type="match status" value="1"/>
</dbReference>
<feature type="domain" description="N-acetyltransferase" evidence="3">
    <location>
        <begin position="1"/>
        <end position="165"/>
    </location>
</feature>
<dbReference type="InterPro" id="IPR016181">
    <property type="entry name" value="Acyl_CoA_acyltransferase"/>
</dbReference>
<evidence type="ECO:0000259" key="3">
    <source>
        <dbReference type="PROSITE" id="PS51186"/>
    </source>
</evidence>
<dbReference type="OrthoDB" id="9799092at2"/>
<evidence type="ECO:0000256" key="2">
    <source>
        <dbReference type="ARBA" id="ARBA00023315"/>
    </source>
</evidence>
<dbReference type="EMBL" id="PVNS01000001">
    <property type="protein sequence ID" value="PRO67077.1"/>
    <property type="molecule type" value="Genomic_DNA"/>
</dbReference>
<dbReference type="GO" id="GO:0016747">
    <property type="term" value="F:acyltransferase activity, transferring groups other than amino-acyl groups"/>
    <property type="evidence" value="ECO:0007669"/>
    <property type="project" value="InterPro"/>
</dbReference>
<dbReference type="CDD" id="cd04301">
    <property type="entry name" value="NAT_SF"/>
    <property type="match status" value="1"/>
</dbReference>
<dbReference type="RefSeq" id="WP_105957463.1">
    <property type="nucleotide sequence ID" value="NZ_PVNS01000001.1"/>
</dbReference>
<evidence type="ECO:0000313" key="5">
    <source>
        <dbReference type="Proteomes" id="UP000243650"/>
    </source>
</evidence>
<dbReference type="PANTHER" id="PTHR43877">
    <property type="entry name" value="AMINOALKYLPHOSPHONATE N-ACETYLTRANSFERASE-RELATED-RELATED"/>
    <property type="match status" value="1"/>
</dbReference>
<reference evidence="4 5" key="1">
    <citation type="submission" date="2018-03" db="EMBL/GenBank/DDBJ databases">
        <title>Bacillus urumqiensis sp. nov., a moderately haloalkaliphilic bacterium isolated from a salt lake.</title>
        <authorList>
            <person name="Zhao B."/>
            <person name="Liao Z."/>
        </authorList>
    </citation>
    <scope>NUCLEOTIDE SEQUENCE [LARGE SCALE GENOMIC DNA]</scope>
    <source>
        <strain evidence="4 5">BZ-SZ-XJ18</strain>
    </source>
</reference>
<sequence length="165" mass="18947">MQIRQLTEKDAEDYFVLRIRALREHPEAFAKSPEEVEELGISRLAEQFKEGRTVTFGSFSGSTLTGMATLIPDYRPKTKHKGWLTGMYVIPECRNEGIGTQLVERVLEEAAVRGMKYVHLTSAEKNHAAESLYSQMGFRRWGKEPASLWVNGNWVDEVHYVREIE</sequence>
<organism evidence="4 5">
    <name type="scientific">Alkalicoccus urumqiensis</name>
    <name type="common">Bacillus urumqiensis</name>
    <dbReference type="NCBI Taxonomy" id="1548213"/>
    <lineage>
        <taxon>Bacteria</taxon>
        <taxon>Bacillati</taxon>
        <taxon>Bacillota</taxon>
        <taxon>Bacilli</taxon>
        <taxon>Bacillales</taxon>
        <taxon>Bacillaceae</taxon>
        <taxon>Alkalicoccus</taxon>
    </lineage>
</organism>